<dbReference type="Proteomes" id="UP000681290">
    <property type="component" value="Unassembled WGS sequence"/>
</dbReference>
<proteinExistence type="predicted"/>
<keyword evidence="1" id="KW-0732">Signal</keyword>
<sequence>MKKQISLLAIAILILSSLVGCGQKAPGNQASSGGNGGGTTQGEEINLLLVSHTFVDALKPLIPEFEKETGIKVKYEVLAEGPAFEKLLADLSSNTGIYDVFMTSPINNWQYVSGGWVEPLDDYIADKSKTPDSWDFNDFVPGIVNSGRWTGEPLKGVGEGKLYALPINYESYNLAYRPSILKKYNLEVPKTYEDLGKMVTELSKLNMTDENGQKIYPIVTRFDKYWDLTYLTLGTMLQTYGVHLIDDNGEVAIDSPESIEATKLFVDMIKQGSPEGAGLFTWYEALQGFASGQYLFSLNEADGFASTYENKDQSQVSDDVGYALTPEGPDGSRSASIWVWSMGMNSASKHKDAAWKFLQWTTSREVMIKTHLSGNMNPVRASAWEDPKVAAMVQSWGEKEGQYLSVVQEMSKVAGLRLPAHPEITRFLDIWAEAVQKAYYGQETVENALKDAADQIRRSL</sequence>
<dbReference type="PANTHER" id="PTHR43649">
    <property type="entry name" value="ARABINOSE-BINDING PROTEIN-RELATED"/>
    <property type="match status" value="1"/>
</dbReference>
<organism evidence="2 3">
    <name type="scientific">Paenibacillus woosongensis</name>
    <dbReference type="NCBI Taxonomy" id="307580"/>
    <lineage>
        <taxon>Bacteria</taxon>
        <taxon>Bacillati</taxon>
        <taxon>Bacillota</taxon>
        <taxon>Bacilli</taxon>
        <taxon>Bacillales</taxon>
        <taxon>Paenibacillaceae</taxon>
        <taxon>Paenibacillus</taxon>
    </lineage>
</organism>
<dbReference type="InterPro" id="IPR006059">
    <property type="entry name" value="SBP"/>
</dbReference>
<dbReference type="PROSITE" id="PS51257">
    <property type="entry name" value="PROKAR_LIPOPROTEIN"/>
    <property type="match status" value="1"/>
</dbReference>
<evidence type="ECO:0000256" key="1">
    <source>
        <dbReference type="SAM" id="SignalP"/>
    </source>
</evidence>
<feature type="signal peptide" evidence="1">
    <location>
        <begin position="1"/>
        <end position="21"/>
    </location>
</feature>
<dbReference type="EMBL" id="BOSM01000006">
    <property type="protein sequence ID" value="GIP59805.1"/>
    <property type="molecule type" value="Genomic_DNA"/>
</dbReference>
<keyword evidence="3" id="KW-1185">Reference proteome</keyword>
<dbReference type="PANTHER" id="PTHR43649:SF12">
    <property type="entry name" value="DIACETYLCHITOBIOSE BINDING PROTEIN DASA"/>
    <property type="match status" value="1"/>
</dbReference>
<evidence type="ECO:0000313" key="2">
    <source>
        <dbReference type="EMBL" id="GIP59805.1"/>
    </source>
</evidence>
<dbReference type="Pfam" id="PF01547">
    <property type="entry name" value="SBP_bac_1"/>
    <property type="match status" value="1"/>
</dbReference>
<protein>
    <submittedName>
        <fullName evidence="2">ABC transporter substrate-binding protein</fullName>
    </submittedName>
</protein>
<evidence type="ECO:0000313" key="3">
    <source>
        <dbReference type="Proteomes" id="UP000681290"/>
    </source>
</evidence>
<name>A0ABQ4MV43_9BACL</name>
<feature type="chain" id="PRO_5045434600" evidence="1">
    <location>
        <begin position="22"/>
        <end position="460"/>
    </location>
</feature>
<dbReference type="RefSeq" id="WP_213592905.1">
    <property type="nucleotide sequence ID" value="NZ_BOSM01000006.1"/>
</dbReference>
<dbReference type="CDD" id="cd13585">
    <property type="entry name" value="PBP2_TMBP_like"/>
    <property type="match status" value="1"/>
</dbReference>
<accession>A0ABQ4MV43</accession>
<dbReference type="InterPro" id="IPR050490">
    <property type="entry name" value="Bact_solute-bd_prot1"/>
</dbReference>
<dbReference type="SUPFAM" id="SSF53850">
    <property type="entry name" value="Periplasmic binding protein-like II"/>
    <property type="match status" value="1"/>
</dbReference>
<reference evidence="2 3" key="1">
    <citation type="submission" date="2021-03" db="EMBL/GenBank/DDBJ databases">
        <title>Antimicrobial resistance genes in bacteria isolated from Japanese honey, and their potential for conferring macrolide and lincosamide resistance in the American foulbrood pathogen Paenibacillus larvae.</title>
        <authorList>
            <person name="Okamoto M."/>
            <person name="Kumagai M."/>
            <person name="Kanamori H."/>
            <person name="Takamatsu D."/>
        </authorList>
    </citation>
    <scope>NUCLEOTIDE SEQUENCE [LARGE SCALE GENOMIC DNA]</scope>
    <source>
        <strain evidence="2 3">J15TS10</strain>
    </source>
</reference>
<dbReference type="Gene3D" id="3.40.190.10">
    <property type="entry name" value="Periplasmic binding protein-like II"/>
    <property type="match status" value="2"/>
</dbReference>
<comment type="caution">
    <text evidence="2">The sequence shown here is derived from an EMBL/GenBank/DDBJ whole genome shotgun (WGS) entry which is preliminary data.</text>
</comment>
<gene>
    <name evidence="2" type="ORF">J15TS10_36190</name>
</gene>